<dbReference type="InterPro" id="IPR015424">
    <property type="entry name" value="PyrdxlP-dep_Trfase"/>
</dbReference>
<accession>Q094D0</accession>
<dbReference type="PATRIC" id="fig|378806.16.peg.6345"/>
<evidence type="ECO:0000313" key="2">
    <source>
        <dbReference type="EMBL" id="EAU67125.1"/>
    </source>
</evidence>
<protein>
    <recommendedName>
        <fullName evidence="1">Aminotransferase class I/classII large domain-containing protein</fullName>
    </recommendedName>
</protein>
<proteinExistence type="predicted"/>
<feature type="domain" description="Aminotransferase class I/classII large" evidence="1">
    <location>
        <begin position="50"/>
        <end position="154"/>
    </location>
</feature>
<evidence type="ECO:0000259" key="1">
    <source>
        <dbReference type="Pfam" id="PF00155"/>
    </source>
</evidence>
<dbReference type="Proteomes" id="UP000032702">
    <property type="component" value="Unassembled WGS sequence"/>
</dbReference>
<dbReference type="Pfam" id="PF00155">
    <property type="entry name" value="Aminotran_1_2"/>
    <property type="match status" value="1"/>
</dbReference>
<dbReference type="AlphaFoldDB" id="Q094D0"/>
<evidence type="ECO:0000313" key="3">
    <source>
        <dbReference type="Proteomes" id="UP000032702"/>
    </source>
</evidence>
<dbReference type="EMBL" id="AAMD01000040">
    <property type="protein sequence ID" value="EAU67125.1"/>
    <property type="molecule type" value="Genomic_DNA"/>
</dbReference>
<gene>
    <name evidence="2" type="ORF">STIAU_2672</name>
</gene>
<comment type="caution">
    <text evidence="2">The sequence shown here is derived from an EMBL/GenBank/DDBJ whole genome shotgun (WGS) entry which is preliminary data.</text>
</comment>
<organism evidence="2 3">
    <name type="scientific">Stigmatella aurantiaca (strain DW4/3-1)</name>
    <dbReference type="NCBI Taxonomy" id="378806"/>
    <lineage>
        <taxon>Bacteria</taxon>
        <taxon>Pseudomonadati</taxon>
        <taxon>Myxococcota</taxon>
        <taxon>Myxococcia</taxon>
        <taxon>Myxococcales</taxon>
        <taxon>Cystobacterineae</taxon>
        <taxon>Archangiaceae</taxon>
        <taxon>Stigmatella</taxon>
    </lineage>
</organism>
<dbReference type="InterPro" id="IPR015422">
    <property type="entry name" value="PyrdxlP-dep_Trfase_small"/>
</dbReference>
<dbReference type="GO" id="GO:0030170">
    <property type="term" value="F:pyridoxal phosphate binding"/>
    <property type="evidence" value="ECO:0007669"/>
    <property type="project" value="InterPro"/>
</dbReference>
<reference evidence="2 3" key="1">
    <citation type="submission" date="2006-04" db="EMBL/GenBank/DDBJ databases">
        <authorList>
            <person name="Nierman W.C."/>
        </authorList>
    </citation>
    <scope>NUCLEOTIDE SEQUENCE [LARGE SCALE GENOMIC DNA]</scope>
    <source>
        <strain evidence="2 3">DW4/3-1</strain>
    </source>
</reference>
<name>Q094D0_STIAD</name>
<sequence>MATRDRALTEAVKQTSPGVLHLATARAAARLYVAYARGPDGKLLYPERHQALREFLAHMRRDLAEKRALLAEALPEDGLGETVQAGGLFLAPRMTSWLGREVDGVKLTRENLPAVVYEHTHVVLNSGEWCGEPDRVRAVFSIPRETLEQARERLKAFARKLRG</sequence>
<dbReference type="SUPFAM" id="SSF53383">
    <property type="entry name" value="PLP-dependent transferases"/>
    <property type="match status" value="1"/>
</dbReference>
<dbReference type="Gene3D" id="3.90.1150.10">
    <property type="entry name" value="Aspartate Aminotransferase, domain 1"/>
    <property type="match status" value="1"/>
</dbReference>
<dbReference type="InterPro" id="IPR004839">
    <property type="entry name" value="Aminotransferase_I/II_large"/>
</dbReference>